<comment type="subcellular location">
    <subcellularLocation>
        <location evidence="1">Cell membrane</location>
        <topology evidence="1">Multi-pass membrane protein</topology>
    </subcellularLocation>
</comment>
<dbReference type="CDD" id="cd06173">
    <property type="entry name" value="MFS_MefA_like"/>
    <property type="match status" value="1"/>
</dbReference>
<keyword evidence="4 7" id="KW-1133">Transmembrane helix</keyword>
<feature type="transmembrane region" description="Helical" evidence="7">
    <location>
        <begin position="17"/>
        <end position="40"/>
    </location>
</feature>
<reference evidence="8 9" key="1">
    <citation type="journal article" date="2010" name="J. Bacteriol.">
        <title>Genome sequence of the milbemycin-producing bacterium Streptomyces bingchenggensis.</title>
        <authorList>
            <person name="Wang X.J."/>
            <person name="Yan Y.J."/>
            <person name="Zhang B."/>
            <person name="An J."/>
            <person name="Wang J.J."/>
            <person name="Tian J."/>
            <person name="Jiang L."/>
            <person name="Chen Y.H."/>
            <person name="Huang S.X."/>
            <person name="Yin M."/>
            <person name="Zhang J."/>
            <person name="Gao A.L."/>
            <person name="Liu C.X."/>
            <person name="Zhu Z.X."/>
            <person name="Xiang W.S."/>
        </authorList>
    </citation>
    <scope>NUCLEOTIDE SEQUENCE [LARGE SCALE GENOMIC DNA]</scope>
    <source>
        <strain evidence="8 9">BCW-1</strain>
    </source>
</reference>
<evidence type="ECO:0000313" key="8">
    <source>
        <dbReference type="EMBL" id="ADI08663.1"/>
    </source>
</evidence>
<evidence type="ECO:0000256" key="7">
    <source>
        <dbReference type="SAM" id="Phobius"/>
    </source>
</evidence>
<dbReference type="RefSeq" id="WP_014178127.1">
    <property type="nucleotide sequence ID" value="NC_016582.1"/>
</dbReference>
<proteinExistence type="predicted"/>
<dbReference type="Proteomes" id="UP000000377">
    <property type="component" value="Chromosome"/>
</dbReference>
<keyword evidence="2" id="KW-1003">Cell membrane</keyword>
<feature type="compositionally biased region" description="Polar residues" evidence="6">
    <location>
        <begin position="399"/>
        <end position="414"/>
    </location>
</feature>
<keyword evidence="3 7" id="KW-0812">Transmembrane</keyword>
<dbReference type="AlphaFoldDB" id="D7CAU6"/>
<evidence type="ECO:0000256" key="6">
    <source>
        <dbReference type="SAM" id="MobiDB-lite"/>
    </source>
</evidence>
<evidence type="ECO:0008006" key="10">
    <source>
        <dbReference type="Google" id="ProtNLM"/>
    </source>
</evidence>
<evidence type="ECO:0000256" key="1">
    <source>
        <dbReference type="ARBA" id="ARBA00004651"/>
    </source>
</evidence>
<evidence type="ECO:0000256" key="2">
    <source>
        <dbReference type="ARBA" id="ARBA00022475"/>
    </source>
</evidence>
<evidence type="ECO:0000256" key="5">
    <source>
        <dbReference type="ARBA" id="ARBA00023136"/>
    </source>
</evidence>
<dbReference type="PATRIC" id="fig|749414.3.peg.5722"/>
<evidence type="ECO:0000256" key="3">
    <source>
        <dbReference type="ARBA" id="ARBA00022692"/>
    </source>
</evidence>
<dbReference type="Gene3D" id="1.20.1250.20">
    <property type="entry name" value="MFS general substrate transporter like domains"/>
    <property type="match status" value="1"/>
</dbReference>
<dbReference type="InterPro" id="IPR036259">
    <property type="entry name" value="MFS_trans_sf"/>
</dbReference>
<dbReference type="PANTHER" id="PTHR23513:SF11">
    <property type="entry name" value="STAPHYLOFERRIN A TRANSPORTER"/>
    <property type="match status" value="1"/>
</dbReference>
<feature type="transmembrane region" description="Helical" evidence="7">
    <location>
        <begin position="146"/>
        <end position="166"/>
    </location>
</feature>
<dbReference type="Pfam" id="PF07690">
    <property type="entry name" value="MFS_1"/>
    <property type="match status" value="1"/>
</dbReference>
<dbReference type="STRING" id="749414.SBI_05543"/>
<evidence type="ECO:0000256" key="4">
    <source>
        <dbReference type="ARBA" id="ARBA00022989"/>
    </source>
</evidence>
<sequence>MKAYARVLVRPGGFGRLWLGTTVSLLGDGMTFLALAWLVLDEGGAGRLGLLGVCFTAPVVVGGPAVGLLLDRVDKRTLLIADSVFRAVCVASVPLTAAFGSMPTALPFVVAVVYGLLKMVPLAGFPAAIPQLVDDENLDTANALESLAFSVSTVVGPALAGVLVGAVGAANVLLVDAASYLVLAALAATVRQPLSPPERGGKPARAKPSLRTVAGDRVIVATTAAFMLFNIAEGMLLLVVGPWLARHQLGGGASTLGALTAALAAGEMAGAALAGRGRPGRATPRLIGLCQAAAGPAFLAVLGAPSTLVVGAGYFAVGALSAPMTVWAQSLRMRRIPPALHGRAFTALRTLMQGTPPLGAVLAAPLLARGEPAAAAVIMAGVAGLPGLWLMLAVPEPTSPATQETQDANEIQEAQETRGAKQPQGA</sequence>
<organism evidence="8 9">
    <name type="scientific">Streptomyces bingchenggensis (strain BCW-1)</name>
    <dbReference type="NCBI Taxonomy" id="749414"/>
    <lineage>
        <taxon>Bacteria</taxon>
        <taxon>Bacillati</taxon>
        <taxon>Actinomycetota</taxon>
        <taxon>Actinomycetes</taxon>
        <taxon>Kitasatosporales</taxon>
        <taxon>Streptomycetaceae</taxon>
        <taxon>Streptomyces</taxon>
    </lineage>
</organism>
<keyword evidence="5 7" id="KW-0472">Membrane</keyword>
<dbReference type="SUPFAM" id="SSF103473">
    <property type="entry name" value="MFS general substrate transporter"/>
    <property type="match status" value="1"/>
</dbReference>
<dbReference type="EMBL" id="CP002047">
    <property type="protein sequence ID" value="ADI08663.1"/>
    <property type="molecule type" value="Genomic_DNA"/>
</dbReference>
<keyword evidence="9" id="KW-1185">Reference proteome</keyword>
<feature type="transmembrane region" description="Helical" evidence="7">
    <location>
        <begin position="374"/>
        <end position="394"/>
    </location>
</feature>
<evidence type="ECO:0000313" key="9">
    <source>
        <dbReference type="Proteomes" id="UP000000377"/>
    </source>
</evidence>
<feature type="transmembrane region" description="Helical" evidence="7">
    <location>
        <begin position="256"/>
        <end position="274"/>
    </location>
</feature>
<dbReference type="eggNOG" id="COG2814">
    <property type="taxonomic scope" value="Bacteria"/>
</dbReference>
<dbReference type="GO" id="GO:0022857">
    <property type="term" value="F:transmembrane transporter activity"/>
    <property type="evidence" value="ECO:0007669"/>
    <property type="project" value="InterPro"/>
</dbReference>
<dbReference type="KEGG" id="sbh:SBI_05543"/>
<gene>
    <name evidence="8" type="ordered locus">SBI_05543</name>
</gene>
<accession>D7CAU6</accession>
<dbReference type="InterPro" id="IPR011701">
    <property type="entry name" value="MFS"/>
</dbReference>
<dbReference type="PANTHER" id="PTHR23513">
    <property type="entry name" value="INTEGRAL MEMBRANE EFFLUX PROTEIN-RELATED"/>
    <property type="match status" value="1"/>
</dbReference>
<dbReference type="GO" id="GO:0005886">
    <property type="term" value="C:plasma membrane"/>
    <property type="evidence" value="ECO:0007669"/>
    <property type="project" value="UniProtKB-SubCell"/>
</dbReference>
<feature type="region of interest" description="Disordered" evidence="6">
    <location>
        <begin position="398"/>
        <end position="426"/>
    </location>
</feature>
<name>D7CAU6_STRBB</name>
<dbReference type="HOGENOM" id="CLU_520660_0_0_11"/>
<protein>
    <recommendedName>
        <fullName evidence="10">MFS transporter</fullName>
    </recommendedName>
</protein>
<feature type="transmembrane region" description="Helical" evidence="7">
    <location>
        <begin position="218"/>
        <end position="244"/>
    </location>
</feature>
<feature type="transmembrane region" description="Helical" evidence="7">
    <location>
        <begin position="46"/>
        <end position="70"/>
    </location>
</feature>